<dbReference type="RefSeq" id="WP_139083673.1">
    <property type="nucleotide sequence ID" value="NZ_VDFV01000066.1"/>
</dbReference>
<dbReference type="OrthoDB" id="9811127at2"/>
<evidence type="ECO:0000313" key="2">
    <source>
        <dbReference type="EMBL" id="TNC61516.1"/>
    </source>
</evidence>
<accession>A0A5C4N6U7</accession>
<gene>
    <name evidence="2" type="ORF">FHG71_21110</name>
</gene>
<evidence type="ECO:0000256" key="1">
    <source>
        <dbReference type="SAM" id="MobiDB-lite"/>
    </source>
</evidence>
<proteinExistence type="predicted"/>
<comment type="caution">
    <text evidence="2">The sequence shown here is derived from an EMBL/GenBank/DDBJ whole genome shotgun (WGS) entry which is preliminary data.</text>
</comment>
<dbReference type="EMBL" id="VDFV01000066">
    <property type="protein sequence ID" value="TNC61516.1"/>
    <property type="molecule type" value="Genomic_DNA"/>
</dbReference>
<dbReference type="InterPro" id="IPR021327">
    <property type="entry name" value="DUF2934"/>
</dbReference>
<dbReference type="AlphaFoldDB" id="A0A5C4N6U7"/>
<dbReference type="Proteomes" id="UP000305709">
    <property type="component" value="Unassembled WGS sequence"/>
</dbReference>
<sequence>MTIPREDRIRERAHEIWEREGRPEGRHDEHWRLATEEIDREFQEATQMDSLRGASLDPAEPAPARRRRAAAGSGAAATAAPAEPARRRKAATVAQADQTPEAAPKAPSRPRTQASGEKTSGTGSRRRRSANGKEPSEETPSA</sequence>
<dbReference type="Pfam" id="PF11154">
    <property type="entry name" value="DUF2934"/>
    <property type="match status" value="1"/>
</dbReference>
<reference evidence="2 3" key="1">
    <citation type="submission" date="2019-06" db="EMBL/GenBank/DDBJ databases">
        <authorList>
            <person name="Jiang L."/>
        </authorList>
    </citation>
    <scope>NUCLEOTIDE SEQUENCE [LARGE SCALE GENOMIC DNA]</scope>
    <source>
        <strain evidence="2 3">YIM 48858</strain>
    </source>
</reference>
<feature type="region of interest" description="Disordered" evidence="1">
    <location>
        <begin position="44"/>
        <end position="142"/>
    </location>
</feature>
<feature type="compositionally biased region" description="Low complexity" evidence="1">
    <location>
        <begin position="70"/>
        <end position="83"/>
    </location>
</feature>
<evidence type="ECO:0000313" key="3">
    <source>
        <dbReference type="Proteomes" id="UP000305709"/>
    </source>
</evidence>
<keyword evidence="3" id="KW-1185">Reference proteome</keyword>
<organism evidence="2 3">
    <name type="scientific">Rubellimicrobium roseum</name>
    <dbReference type="NCBI Taxonomy" id="687525"/>
    <lineage>
        <taxon>Bacteria</taxon>
        <taxon>Pseudomonadati</taxon>
        <taxon>Pseudomonadota</taxon>
        <taxon>Alphaproteobacteria</taxon>
        <taxon>Rhodobacterales</taxon>
        <taxon>Roseobacteraceae</taxon>
        <taxon>Rubellimicrobium</taxon>
    </lineage>
</organism>
<protein>
    <submittedName>
        <fullName evidence="2">DUF2934 domain-containing protein</fullName>
    </submittedName>
</protein>
<name>A0A5C4N6U7_9RHOB</name>